<reference evidence="3 4" key="1">
    <citation type="submission" date="2020-08" db="EMBL/GenBank/DDBJ databases">
        <title>Genomic Encyclopedia of Type Strains, Phase IV (KMG-V): Genome sequencing to study the core and pangenomes of soil and plant-associated prokaryotes.</title>
        <authorList>
            <person name="Whitman W."/>
        </authorList>
    </citation>
    <scope>NUCLEOTIDE SEQUENCE [LARGE SCALE GENOMIC DNA]</scope>
    <source>
        <strain evidence="3 4">M8UP14</strain>
    </source>
</reference>
<dbReference type="AlphaFoldDB" id="A0A7W7ZCQ8"/>
<dbReference type="GO" id="GO:0043041">
    <property type="term" value="P:amino acid activation for nonribosomal peptide biosynthetic process"/>
    <property type="evidence" value="ECO:0007669"/>
    <property type="project" value="TreeGrafter"/>
</dbReference>
<keyword evidence="4" id="KW-1185">Reference proteome</keyword>
<dbReference type="Pfam" id="PF00501">
    <property type="entry name" value="AMP-binding"/>
    <property type="match status" value="1"/>
</dbReference>
<dbReference type="Gene3D" id="3.40.50.980">
    <property type="match status" value="1"/>
</dbReference>
<dbReference type="InterPro" id="IPR042099">
    <property type="entry name" value="ANL_N_sf"/>
</dbReference>
<evidence type="ECO:0000313" key="3">
    <source>
        <dbReference type="EMBL" id="MBB5057412.1"/>
    </source>
</evidence>
<protein>
    <recommendedName>
        <fullName evidence="2">AMP-dependent synthetase/ligase domain-containing protein</fullName>
    </recommendedName>
</protein>
<feature type="compositionally biased region" description="Basic and acidic residues" evidence="1">
    <location>
        <begin position="108"/>
        <end position="117"/>
    </location>
</feature>
<sequence>MNLRANQVAHLLIARGVGPEDRVGLALPRSAELIAGLLGILKSGAAYVPLDPGYLHRPGLTAERFVANPYGAAGSRMYRTGDLARWLPDGVLEYLGRADDQVKIRGFRIEPGGDRGGPRGSSGGGPCRGGGTRGPARREEARRICRPASGDGSLSGGAKDLRVRAGTSVGECLLVVLWNAKRRIAGR</sequence>
<accession>A0A7W7ZCQ8</accession>
<proteinExistence type="predicted"/>
<evidence type="ECO:0000256" key="1">
    <source>
        <dbReference type="SAM" id="MobiDB-lite"/>
    </source>
</evidence>
<dbReference type="Gene3D" id="3.40.50.12780">
    <property type="entry name" value="N-terminal domain of ligase-like"/>
    <property type="match status" value="1"/>
</dbReference>
<dbReference type="PANTHER" id="PTHR45527:SF1">
    <property type="entry name" value="FATTY ACID SYNTHASE"/>
    <property type="match status" value="1"/>
</dbReference>
<dbReference type="PANTHER" id="PTHR45527">
    <property type="entry name" value="NONRIBOSOMAL PEPTIDE SYNTHETASE"/>
    <property type="match status" value="1"/>
</dbReference>
<dbReference type="RefSeq" id="WP_432432239.1">
    <property type="nucleotide sequence ID" value="NZ_JACHIP010000003.1"/>
</dbReference>
<dbReference type="GO" id="GO:0047527">
    <property type="term" value="F:2,3-dihydroxybenzoate-serine ligase activity"/>
    <property type="evidence" value="ECO:0007669"/>
    <property type="project" value="TreeGrafter"/>
</dbReference>
<dbReference type="GO" id="GO:0031177">
    <property type="term" value="F:phosphopantetheine binding"/>
    <property type="evidence" value="ECO:0007669"/>
    <property type="project" value="TreeGrafter"/>
</dbReference>
<name>A0A7W7ZCQ8_9BACT</name>
<feature type="region of interest" description="Disordered" evidence="1">
    <location>
        <begin position="108"/>
        <end position="159"/>
    </location>
</feature>
<gene>
    <name evidence="3" type="ORF">HDF16_002118</name>
</gene>
<dbReference type="GO" id="GO:0005829">
    <property type="term" value="C:cytosol"/>
    <property type="evidence" value="ECO:0007669"/>
    <property type="project" value="TreeGrafter"/>
</dbReference>
<feature type="domain" description="AMP-dependent synthetase/ligase" evidence="2">
    <location>
        <begin position="2"/>
        <end position="54"/>
    </location>
</feature>
<dbReference type="EMBL" id="JACHIP010000003">
    <property type="protein sequence ID" value="MBB5057412.1"/>
    <property type="molecule type" value="Genomic_DNA"/>
</dbReference>
<comment type="caution">
    <text evidence="3">The sequence shown here is derived from an EMBL/GenBank/DDBJ whole genome shotgun (WGS) entry which is preliminary data.</text>
</comment>
<evidence type="ECO:0000313" key="4">
    <source>
        <dbReference type="Proteomes" id="UP000540989"/>
    </source>
</evidence>
<dbReference type="SUPFAM" id="SSF56801">
    <property type="entry name" value="Acetyl-CoA synthetase-like"/>
    <property type="match status" value="2"/>
</dbReference>
<dbReference type="GO" id="GO:0009239">
    <property type="term" value="P:enterobactin biosynthetic process"/>
    <property type="evidence" value="ECO:0007669"/>
    <property type="project" value="TreeGrafter"/>
</dbReference>
<organism evidence="3 4">
    <name type="scientific">Granulicella aggregans</name>
    <dbReference type="NCBI Taxonomy" id="474949"/>
    <lineage>
        <taxon>Bacteria</taxon>
        <taxon>Pseudomonadati</taxon>
        <taxon>Acidobacteriota</taxon>
        <taxon>Terriglobia</taxon>
        <taxon>Terriglobales</taxon>
        <taxon>Acidobacteriaceae</taxon>
        <taxon>Granulicella</taxon>
    </lineage>
</organism>
<evidence type="ECO:0000259" key="2">
    <source>
        <dbReference type="Pfam" id="PF00501"/>
    </source>
</evidence>
<feature type="compositionally biased region" description="Gly residues" evidence="1">
    <location>
        <begin position="118"/>
        <end position="133"/>
    </location>
</feature>
<dbReference type="InterPro" id="IPR000873">
    <property type="entry name" value="AMP-dep_synth/lig_dom"/>
</dbReference>
<dbReference type="GO" id="GO:0009366">
    <property type="term" value="C:enterobactin synthetase complex"/>
    <property type="evidence" value="ECO:0007669"/>
    <property type="project" value="TreeGrafter"/>
</dbReference>
<dbReference type="Proteomes" id="UP000540989">
    <property type="component" value="Unassembled WGS sequence"/>
</dbReference>